<name>A0A7W0HJZ6_9BACT</name>
<dbReference type="RefSeq" id="WP_181550224.1">
    <property type="nucleotide sequence ID" value="NZ_JACDUS010000002.1"/>
</dbReference>
<feature type="compositionally biased region" description="Basic and acidic residues" evidence="1">
    <location>
        <begin position="48"/>
        <end position="65"/>
    </location>
</feature>
<sequence>MDRKMKLLFILTLVMSLAASGFLQACQRKPEDGDLRPEEVIGQVSLPDLDKAGENGADQNHKETSARQTRKAPIRAASIPDDVDTQLPDFTKYKDVEEKKKAFFDFLRPIVRKENHEVLKQRAYILLKWQRFARGQELSEKEIQRLNALAEKYRVNAAYDQGEVFFRNMLIHVDKIPASLALIQAAKESGWGTSYFAREGNNLFGHWCFKKGCGIIPRQRPEGASYEVRTFDDVAASVRAYIRNLNSHPAYRKVRMERYRMRLAGKQPDAHLMAGGLEHYSGIGMKYVETVREMIQGNEKFMGIHEPAARS</sequence>
<dbReference type="Proteomes" id="UP000525298">
    <property type="component" value="Unassembled WGS sequence"/>
</dbReference>
<evidence type="ECO:0000259" key="3">
    <source>
        <dbReference type="Pfam" id="PF01832"/>
    </source>
</evidence>
<feature type="domain" description="Mannosyl-glycoprotein endo-beta-N-acetylglucosamidase-like" evidence="3">
    <location>
        <begin position="175"/>
        <end position="298"/>
    </location>
</feature>
<comment type="caution">
    <text evidence="4">The sequence shown here is derived from an EMBL/GenBank/DDBJ whole genome shotgun (WGS) entry which is preliminary data.</text>
</comment>
<keyword evidence="2" id="KW-0732">Signal</keyword>
<feature type="chain" id="PRO_5031026766" evidence="2">
    <location>
        <begin position="26"/>
        <end position="311"/>
    </location>
</feature>
<dbReference type="Pfam" id="PF01832">
    <property type="entry name" value="Glucosaminidase"/>
    <property type="match status" value="1"/>
</dbReference>
<dbReference type="PANTHER" id="PTHR40572:SF1">
    <property type="entry name" value="PROTEIN BAX"/>
    <property type="match status" value="1"/>
</dbReference>
<feature type="region of interest" description="Disordered" evidence="1">
    <location>
        <begin position="46"/>
        <end position="73"/>
    </location>
</feature>
<gene>
    <name evidence="4" type="ORF">HNR65_000869</name>
</gene>
<accession>A0A7W0HJZ6</accession>
<dbReference type="InterPro" id="IPR002901">
    <property type="entry name" value="MGlyc_endo_b_GlcNAc-like_dom"/>
</dbReference>
<proteinExistence type="predicted"/>
<dbReference type="AlphaFoldDB" id="A0A7W0HJZ6"/>
<dbReference type="Gene3D" id="1.10.530.10">
    <property type="match status" value="1"/>
</dbReference>
<dbReference type="GO" id="GO:0004040">
    <property type="term" value="F:amidase activity"/>
    <property type="evidence" value="ECO:0007669"/>
    <property type="project" value="InterPro"/>
</dbReference>
<reference evidence="4 5" key="1">
    <citation type="submission" date="2020-07" db="EMBL/GenBank/DDBJ databases">
        <title>Genomic Encyclopedia of Type Strains, Phase IV (KMG-IV): sequencing the most valuable type-strain genomes for metagenomic binning, comparative biology and taxonomic classification.</title>
        <authorList>
            <person name="Goeker M."/>
        </authorList>
    </citation>
    <scope>NUCLEOTIDE SEQUENCE [LARGE SCALE GENOMIC DNA]</scope>
    <source>
        <strain evidence="4 5">DSM 17721</strain>
    </source>
</reference>
<organism evidence="4 5">
    <name type="scientific">Desulfosalsimonas propionicica</name>
    <dbReference type="NCBI Taxonomy" id="332175"/>
    <lineage>
        <taxon>Bacteria</taxon>
        <taxon>Pseudomonadati</taxon>
        <taxon>Thermodesulfobacteriota</taxon>
        <taxon>Desulfobacteria</taxon>
        <taxon>Desulfobacterales</taxon>
        <taxon>Desulfosalsimonadaceae</taxon>
        <taxon>Desulfosalsimonas</taxon>
    </lineage>
</organism>
<dbReference type="PROSITE" id="PS51257">
    <property type="entry name" value="PROKAR_LIPOPROTEIN"/>
    <property type="match status" value="1"/>
</dbReference>
<keyword evidence="5" id="KW-1185">Reference proteome</keyword>
<evidence type="ECO:0000256" key="1">
    <source>
        <dbReference type="SAM" id="MobiDB-lite"/>
    </source>
</evidence>
<evidence type="ECO:0000256" key="2">
    <source>
        <dbReference type="SAM" id="SignalP"/>
    </source>
</evidence>
<feature type="signal peptide" evidence="2">
    <location>
        <begin position="1"/>
        <end position="25"/>
    </location>
</feature>
<evidence type="ECO:0000313" key="4">
    <source>
        <dbReference type="EMBL" id="MBA2880551.1"/>
    </source>
</evidence>
<evidence type="ECO:0000313" key="5">
    <source>
        <dbReference type="Proteomes" id="UP000525298"/>
    </source>
</evidence>
<protein>
    <submittedName>
        <fullName evidence="4">Bax protein</fullName>
    </submittedName>
</protein>
<dbReference type="EMBL" id="JACDUS010000002">
    <property type="protein sequence ID" value="MBA2880551.1"/>
    <property type="molecule type" value="Genomic_DNA"/>
</dbReference>
<dbReference type="InterPro" id="IPR053195">
    <property type="entry name" value="Bax-like"/>
</dbReference>
<dbReference type="PANTHER" id="PTHR40572">
    <property type="entry name" value="PROTEIN BAX"/>
    <property type="match status" value="1"/>
</dbReference>